<dbReference type="GO" id="GO:0006874">
    <property type="term" value="P:intracellular calcium ion homeostasis"/>
    <property type="evidence" value="ECO:0007669"/>
    <property type="project" value="TreeGrafter"/>
</dbReference>
<evidence type="ECO:0000256" key="4">
    <source>
        <dbReference type="ARBA" id="ARBA00022553"/>
    </source>
</evidence>
<keyword evidence="14" id="KW-1185">Reference proteome</keyword>
<dbReference type="InterPro" id="IPR004837">
    <property type="entry name" value="NaCa_Exmemb"/>
</dbReference>
<keyword evidence="4" id="KW-0597">Phosphoprotein</keyword>
<comment type="caution">
    <text evidence="13">The sequence shown here is derived from an EMBL/GenBank/DDBJ whole genome shotgun (WGS) entry which is preliminary data.</text>
</comment>
<dbReference type="EMBL" id="LXTC01000003">
    <property type="protein sequence ID" value="OBA20989.1"/>
    <property type="molecule type" value="Genomic_DNA"/>
</dbReference>
<feature type="compositionally biased region" description="Polar residues" evidence="9">
    <location>
        <begin position="367"/>
        <end position="381"/>
    </location>
</feature>
<evidence type="ECO:0000256" key="7">
    <source>
        <dbReference type="ARBA" id="ARBA00023065"/>
    </source>
</evidence>
<reference evidence="13 14" key="1">
    <citation type="submission" date="2016-05" db="EMBL/GenBank/DDBJ databases">
        <title>Comparative genomics of biotechnologically important yeasts.</title>
        <authorList>
            <consortium name="DOE Joint Genome Institute"/>
            <person name="Riley R."/>
            <person name="Haridas S."/>
            <person name="Wolfe K.H."/>
            <person name="Lopes M.R."/>
            <person name="Hittinger C.T."/>
            <person name="Goker M."/>
            <person name="Salamov A."/>
            <person name="Wisecaver J."/>
            <person name="Long T.M."/>
            <person name="Aerts A.L."/>
            <person name="Barry K."/>
            <person name="Choi C."/>
            <person name="Clum A."/>
            <person name="Coughlan A.Y."/>
            <person name="Deshpande S."/>
            <person name="Douglass A.P."/>
            <person name="Hanson S.J."/>
            <person name="Klenk H.-P."/>
            <person name="LaButti K."/>
            <person name="Lapidus A."/>
            <person name="Lindquist E."/>
            <person name="Lipzen A."/>
            <person name="Meier-kolthoff J.P."/>
            <person name="Ohm R.A."/>
            <person name="Otillar R.P."/>
            <person name="Pangilinan J."/>
            <person name="Peng Y."/>
            <person name="Rokas A."/>
            <person name="Rosa C.A."/>
            <person name="Scheuner C."/>
            <person name="Sibirny A.A."/>
            <person name="Slot J.C."/>
            <person name="Stielow J.B."/>
            <person name="Sun H."/>
            <person name="Kurtzman C.P."/>
            <person name="Blackwell M."/>
            <person name="Grigoriev I.V."/>
            <person name="Jeffries T.W."/>
        </authorList>
    </citation>
    <scope>NUCLEOTIDE SEQUENCE [LARGE SCALE GENOMIC DNA]</scope>
    <source>
        <strain evidence="13 14">NRRL YB-4993</strain>
    </source>
</reference>
<keyword evidence="8 10" id="KW-0472">Membrane</keyword>
<feature type="transmembrane region" description="Helical" evidence="10">
    <location>
        <begin position="535"/>
        <end position="553"/>
    </location>
</feature>
<dbReference type="Pfam" id="PF03733">
    <property type="entry name" value="YccF"/>
    <property type="match status" value="1"/>
</dbReference>
<feature type="compositionally biased region" description="Basic residues" evidence="9">
    <location>
        <begin position="34"/>
        <end position="49"/>
    </location>
</feature>
<evidence type="ECO:0000256" key="9">
    <source>
        <dbReference type="SAM" id="MobiDB-lite"/>
    </source>
</evidence>
<evidence type="ECO:0000256" key="8">
    <source>
        <dbReference type="ARBA" id="ARBA00023136"/>
    </source>
</evidence>
<dbReference type="Gene3D" id="1.20.1420.30">
    <property type="entry name" value="NCX, central ion-binding region"/>
    <property type="match status" value="2"/>
</dbReference>
<evidence type="ECO:0000256" key="2">
    <source>
        <dbReference type="ARBA" id="ARBA00008170"/>
    </source>
</evidence>
<feature type="transmembrane region" description="Helical" evidence="10">
    <location>
        <begin position="872"/>
        <end position="897"/>
    </location>
</feature>
<feature type="transmembrane region" description="Helical" evidence="10">
    <location>
        <begin position="424"/>
        <end position="443"/>
    </location>
</feature>
<evidence type="ECO:0008006" key="15">
    <source>
        <dbReference type="Google" id="ProtNLM"/>
    </source>
</evidence>
<feature type="transmembrane region" description="Helical" evidence="10">
    <location>
        <begin position="601"/>
        <end position="621"/>
    </location>
</feature>
<feature type="region of interest" description="Disordered" evidence="9">
    <location>
        <begin position="28"/>
        <end position="51"/>
    </location>
</feature>
<dbReference type="GeneID" id="30028865"/>
<dbReference type="GO" id="GO:0005789">
    <property type="term" value="C:endoplasmic reticulum membrane"/>
    <property type="evidence" value="ECO:0007669"/>
    <property type="project" value="EnsemblFungi"/>
</dbReference>
<dbReference type="GO" id="GO:0015385">
    <property type="term" value="F:sodium:proton antiporter activity"/>
    <property type="evidence" value="ECO:0007669"/>
    <property type="project" value="EnsemblFungi"/>
</dbReference>
<keyword evidence="6 10" id="KW-1133">Transmembrane helix</keyword>
<feature type="transmembrane region" description="Helical" evidence="10">
    <location>
        <begin position="835"/>
        <end position="852"/>
    </location>
</feature>
<dbReference type="PANTHER" id="PTHR31503:SF10">
    <property type="entry name" value="VNX1 PROTEIN"/>
    <property type="match status" value="1"/>
</dbReference>
<feature type="region of interest" description="Disordered" evidence="9">
    <location>
        <begin position="362"/>
        <end position="381"/>
    </location>
</feature>
<accession>A0A1A0HA33</accession>
<dbReference type="RefSeq" id="XP_018711499.1">
    <property type="nucleotide sequence ID" value="XM_018855889.1"/>
</dbReference>
<feature type="region of interest" description="Disordered" evidence="9">
    <location>
        <begin position="764"/>
        <end position="784"/>
    </location>
</feature>
<evidence type="ECO:0000256" key="6">
    <source>
        <dbReference type="ARBA" id="ARBA00022989"/>
    </source>
</evidence>
<dbReference type="InterPro" id="IPR004713">
    <property type="entry name" value="CaH_exchang"/>
</dbReference>
<organism evidence="13 14">
    <name type="scientific">Metschnikowia bicuspidata var. bicuspidata NRRL YB-4993</name>
    <dbReference type="NCBI Taxonomy" id="869754"/>
    <lineage>
        <taxon>Eukaryota</taxon>
        <taxon>Fungi</taxon>
        <taxon>Dikarya</taxon>
        <taxon>Ascomycota</taxon>
        <taxon>Saccharomycotina</taxon>
        <taxon>Pichiomycetes</taxon>
        <taxon>Metschnikowiaceae</taxon>
        <taxon>Metschnikowia</taxon>
    </lineage>
</organism>
<evidence type="ECO:0000259" key="12">
    <source>
        <dbReference type="Pfam" id="PF03733"/>
    </source>
</evidence>
<feature type="domain" description="Sodium/calcium exchanger membrane region" evidence="11">
    <location>
        <begin position="834"/>
        <end position="981"/>
    </location>
</feature>
<keyword evidence="7" id="KW-0406">Ion transport</keyword>
<evidence type="ECO:0000313" key="13">
    <source>
        <dbReference type="EMBL" id="OBA20989.1"/>
    </source>
</evidence>
<name>A0A1A0HA33_9ASCO</name>
<feature type="transmembrane region" description="Helical" evidence="10">
    <location>
        <begin position="633"/>
        <end position="653"/>
    </location>
</feature>
<dbReference type="GO" id="GO:0015369">
    <property type="term" value="F:calcium:proton antiporter activity"/>
    <property type="evidence" value="ECO:0007669"/>
    <property type="project" value="EnsemblFungi"/>
</dbReference>
<comment type="similarity">
    <text evidence="2">Belongs to the Ca(2+):cation antiporter (CaCA) (TC 2.A.19) family.</text>
</comment>
<keyword evidence="3" id="KW-0813">Transport</keyword>
<dbReference type="InterPro" id="IPR044880">
    <property type="entry name" value="NCX_ion-bd_dom_sf"/>
</dbReference>
<feature type="transmembrane region" description="Helical" evidence="10">
    <location>
        <begin position="698"/>
        <end position="718"/>
    </location>
</feature>
<dbReference type="AlphaFoldDB" id="A0A1A0HA33"/>
<gene>
    <name evidence="13" type="ORF">METBIDRAFT_31630</name>
</gene>
<evidence type="ECO:0000256" key="1">
    <source>
        <dbReference type="ARBA" id="ARBA00004127"/>
    </source>
</evidence>
<dbReference type="GO" id="GO:1990816">
    <property type="term" value="C:vacuole-mitochondrion membrane contact site"/>
    <property type="evidence" value="ECO:0007669"/>
    <property type="project" value="EnsemblFungi"/>
</dbReference>
<evidence type="ECO:0000256" key="10">
    <source>
        <dbReference type="SAM" id="Phobius"/>
    </source>
</evidence>
<protein>
    <recommendedName>
        <fullName evidence="15">Calcium permease</fullName>
    </recommendedName>
</protein>
<feature type="transmembrane region" description="Helical" evidence="10">
    <location>
        <begin position="935"/>
        <end position="956"/>
    </location>
</feature>
<dbReference type="Pfam" id="PF01699">
    <property type="entry name" value="Na_Ca_ex"/>
    <property type="match status" value="2"/>
</dbReference>
<proteinExistence type="inferred from homology"/>
<dbReference type="OrthoDB" id="16982at2759"/>
<dbReference type="GO" id="GO:0000329">
    <property type="term" value="C:fungal-type vacuole membrane"/>
    <property type="evidence" value="ECO:0007669"/>
    <property type="project" value="EnsemblFungi"/>
</dbReference>
<dbReference type="STRING" id="869754.A0A1A0HA33"/>
<dbReference type="Proteomes" id="UP000092555">
    <property type="component" value="Unassembled WGS sequence"/>
</dbReference>
<evidence type="ECO:0000313" key="14">
    <source>
        <dbReference type="Proteomes" id="UP000092555"/>
    </source>
</evidence>
<evidence type="ECO:0000256" key="5">
    <source>
        <dbReference type="ARBA" id="ARBA00022692"/>
    </source>
</evidence>
<evidence type="ECO:0000259" key="11">
    <source>
        <dbReference type="Pfam" id="PF01699"/>
    </source>
</evidence>
<dbReference type="InterPro" id="IPR005185">
    <property type="entry name" value="YccF"/>
</dbReference>
<feature type="transmembrane region" description="Helical" evidence="10">
    <location>
        <begin position="963"/>
        <end position="982"/>
    </location>
</feature>
<feature type="domain" description="Inner membrane component" evidence="12">
    <location>
        <begin position="243"/>
        <end position="298"/>
    </location>
</feature>
<feature type="domain" description="Sodium/calcium exchanger membrane region" evidence="11">
    <location>
        <begin position="536"/>
        <end position="718"/>
    </location>
</feature>
<feature type="transmembrane region" description="Helical" evidence="10">
    <location>
        <begin position="502"/>
        <end position="520"/>
    </location>
</feature>
<feature type="transmembrane region" description="Helical" evidence="10">
    <location>
        <begin position="565"/>
        <end position="589"/>
    </location>
</feature>
<sequence length="1009" mass="112972">MSERDSRHSPSIRPLSMLVNGDQTALLVSESPSKKTKTAKGRCKIRPPMRRGTSLANSKFIYSVDDDVNDEVDDSDKADEVFVKRDKKYIDGYHDALRDFYQHKKTKMADVQGPGLPSVDSDLHHPMLKKVLVERTDPIDEAGEIGALEPRGSDEENEVIAEGQEDAEDAKSTISTSSSGTLESLNLKDRQNAINLTHPFGIKIWKPSIYKKNRSVAVRADEDIHDFEPRRPTSPIFIGVYATNLIWSCTFGLLLCTLCFIGAIIVFVCSGFAWHRSLRPYVKLLVQLGKYWLYPFGKFVLLNKDENYLDEDELDGRSISEFHRWRLEEEGRLFFAPPRRMTNTTESRPLLKDHKGRPWRDAYASTGEGQSSSAIEEGQQATEDLPQDIEANDVKVRFFGRGSWSSGRLMFYLLFYGILQPVSFVIAALCWLFVFTIPIANLNRILCEHVRRRPLALHFEKEKDYYKRVANSKKSKNQSIILCTYRCCGLHYYKYTLGGTNIFFFNLLLVVFLVIFDYYALKEGLGWDTWYTDSSFLFCGCLFSIIPLAYFIGQAVASISAQSSMGVGAVINAFFSTVVEIFLYCVALNQSKGKLVEGSMIGSILGGVLLLPGLSMCGGALKRKTQRYNPRSAGVSSTMLLFAMLVMFAPSLFYQMYGTYEIRCRACDHTDISDCTTCQFTQPNLNLDALYYNVLRPFSLLVALALFLAYVCGLYFTLKTHASLIWATNSHEQQAAQTRKDANGWRSPSIVSLEQTSVARVHSSSRHDHTSHFPTGLRSGLSSPGMEGPKKRHLVSLKLAPAEPLVHKDSEADVTMNDDSGGHDAPNWSNTKSSVILLGSTILYAIIAEILVDNVDAVLSHFPINPKFLGLTVFALVPNTTEFVNAISFAVGGNVALSMEIGSAYALQVVLIQIPSLVVYSVVKGYTNIEMIFPLIFPRWDVIATLASIYLFTYVYAEGKSNYFKGVILILIYIVVLVGFYMDDVVADLDEVREVSAPAMEMLSRILSR</sequence>
<feature type="transmembrane region" description="Helical" evidence="10">
    <location>
        <begin position="245"/>
        <end position="274"/>
    </location>
</feature>
<comment type="subcellular location">
    <subcellularLocation>
        <location evidence="1">Endomembrane system</location>
        <topology evidence="1">Multi-pass membrane protein</topology>
    </subcellularLocation>
</comment>
<feature type="transmembrane region" description="Helical" evidence="10">
    <location>
        <begin position="904"/>
        <end position="923"/>
    </location>
</feature>
<dbReference type="FunFam" id="1.20.1420.30:FF:000014">
    <property type="entry name" value="Cation/H+ exchanger protein 2"/>
    <property type="match status" value="1"/>
</dbReference>
<dbReference type="GO" id="GO:0015386">
    <property type="term" value="F:potassium:proton antiporter activity"/>
    <property type="evidence" value="ECO:0007669"/>
    <property type="project" value="EnsemblFungi"/>
</dbReference>
<keyword evidence="5 10" id="KW-0812">Transmembrane</keyword>
<dbReference type="PANTHER" id="PTHR31503">
    <property type="entry name" value="VACUOLAR CALCIUM ION TRANSPORTER"/>
    <property type="match status" value="1"/>
</dbReference>
<evidence type="ECO:0000256" key="3">
    <source>
        <dbReference type="ARBA" id="ARBA00022448"/>
    </source>
</evidence>